<sequence length="103" mass="11946">MCCVYPIELSFFSLHRFRVSASQRMERVAASGGFLAKQPPLSRHQQQQENMDIMPKQRPQTLDSLFANLKEQRMRVSSRQNNGVQRNGGGSWRPRWRRGGFGH</sequence>
<dbReference type="AlphaFoldDB" id="A0A6A4QG58"/>
<keyword evidence="3" id="KW-1185">Reference proteome</keyword>
<dbReference type="OrthoDB" id="1749110at2759"/>
<dbReference type="PANTHER" id="PTHR36048:SF1">
    <property type="entry name" value="RIBOSOME MATURATION FACTOR"/>
    <property type="match status" value="1"/>
</dbReference>
<dbReference type="PANTHER" id="PTHR36048">
    <property type="entry name" value="RIBOSOME MATURATION FACTOR"/>
    <property type="match status" value="1"/>
</dbReference>
<proteinExistence type="predicted"/>
<comment type="caution">
    <text evidence="2">The sequence shown here is derived from an EMBL/GenBank/DDBJ whole genome shotgun (WGS) entry which is preliminary data.</text>
</comment>
<dbReference type="Proteomes" id="UP000447434">
    <property type="component" value="Chromosome 5"/>
</dbReference>
<feature type="compositionally biased region" description="Basic residues" evidence="1">
    <location>
        <begin position="94"/>
        <end position="103"/>
    </location>
</feature>
<protein>
    <submittedName>
        <fullName evidence="2">Uncharacterized protein</fullName>
    </submittedName>
</protein>
<accession>A0A6A4QG58</accession>
<gene>
    <name evidence="2" type="ORF">Lalb_Chr05g0211571</name>
</gene>
<dbReference type="EMBL" id="WOCE01000005">
    <property type="protein sequence ID" value="KAE9612871.1"/>
    <property type="molecule type" value="Genomic_DNA"/>
</dbReference>
<reference evidence="3" key="1">
    <citation type="journal article" date="2020" name="Nat. Commun.">
        <title>Genome sequence of the cluster root forming white lupin.</title>
        <authorList>
            <person name="Hufnagel B."/>
            <person name="Marques A."/>
            <person name="Soriano A."/>
            <person name="Marques L."/>
            <person name="Divol F."/>
            <person name="Doumas P."/>
            <person name="Sallet E."/>
            <person name="Mancinotti D."/>
            <person name="Carrere S."/>
            <person name="Marande W."/>
            <person name="Arribat S."/>
            <person name="Keller J."/>
            <person name="Huneau C."/>
            <person name="Blein T."/>
            <person name="Aime D."/>
            <person name="Laguerre M."/>
            <person name="Taylor J."/>
            <person name="Schubert V."/>
            <person name="Nelson M."/>
            <person name="Geu-Flores F."/>
            <person name="Crespi M."/>
            <person name="Gallardo-Guerrero K."/>
            <person name="Delaux P.-M."/>
            <person name="Salse J."/>
            <person name="Berges H."/>
            <person name="Guyot R."/>
            <person name="Gouzy J."/>
            <person name="Peret B."/>
        </authorList>
    </citation>
    <scope>NUCLEOTIDE SEQUENCE [LARGE SCALE GENOMIC DNA]</scope>
    <source>
        <strain evidence="3">cv. Amiga</strain>
    </source>
</reference>
<name>A0A6A4QG58_LUPAL</name>
<organism evidence="2 3">
    <name type="scientific">Lupinus albus</name>
    <name type="common">White lupine</name>
    <name type="synonym">Lupinus termis</name>
    <dbReference type="NCBI Taxonomy" id="3870"/>
    <lineage>
        <taxon>Eukaryota</taxon>
        <taxon>Viridiplantae</taxon>
        <taxon>Streptophyta</taxon>
        <taxon>Embryophyta</taxon>
        <taxon>Tracheophyta</taxon>
        <taxon>Spermatophyta</taxon>
        <taxon>Magnoliopsida</taxon>
        <taxon>eudicotyledons</taxon>
        <taxon>Gunneridae</taxon>
        <taxon>Pentapetalae</taxon>
        <taxon>rosids</taxon>
        <taxon>fabids</taxon>
        <taxon>Fabales</taxon>
        <taxon>Fabaceae</taxon>
        <taxon>Papilionoideae</taxon>
        <taxon>50 kb inversion clade</taxon>
        <taxon>genistoids sensu lato</taxon>
        <taxon>core genistoids</taxon>
        <taxon>Genisteae</taxon>
        <taxon>Lupinus</taxon>
    </lineage>
</organism>
<evidence type="ECO:0000313" key="3">
    <source>
        <dbReference type="Proteomes" id="UP000447434"/>
    </source>
</evidence>
<evidence type="ECO:0000256" key="1">
    <source>
        <dbReference type="SAM" id="MobiDB-lite"/>
    </source>
</evidence>
<feature type="region of interest" description="Disordered" evidence="1">
    <location>
        <begin position="73"/>
        <end position="103"/>
    </location>
</feature>
<evidence type="ECO:0000313" key="2">
    <source>
        <dbReference type="EMBL" id="KAE9612871.1"/>
    </source>
</evidence>